<comment type="caution">
    <text evidence="1">The sequence shown here is derived from an EMBL/GenBank/DDBJ whole genome shotgun (WGS) entry which is preliminary data.</text>
</comment>
<evidence type="ECO:0000313" key="1">
    <source>
        <dbReference type="EMBL" id="ONH25786.1"/>
    </source>
</evidence>
<dbReference type="AlphaFoldDB" id="A0A1V2I4K0"/>
<evidence type="ECO:0000313" key="2">
    <source>
        <dbReference type="Proteomes" id="UP000188929"/>
    </source>
</evidence>
<keyword evidence="2" id="KW-1185">Reference proteome</keyword>
<organism evidence="1 2">
    <name type="scientific">Pseudofrankia asymbiotica</name>
    <dbReference type="NCBI Taxonomy" id="1834516"/>
    <lineage>
        <taxon>Bacteria</taxon>
        <taxon>Bacillati</taxon>
        <taxon>Actinomycetota</taxon>
        <taxon>Actinomycetes</taxon>
        <taxon>Frankiales</taxon>
        <taxon>Frankiaceae</taxon>
        <taxon>Pseudofrankia</taxon>
    </lineage>
</organism>
<protein>
    <submittedName>
        <fullName evidence="1">Uncharacterized protein</fullName>
    </submittedName>
</protein>
<name>A0A1V2I4K0_9ACTN</name>
<sequence length="197" mass="20772">MRVELNRGGFASPYATGGGGTVLEHAYGAVLLAALLQGVPVSGLGNEVRPREVRFQQSATCPVDDLVVLGDCPTGPRTIYIGVRRAPTIAAGSPAFVELLVDYLRMVVDRQAGLDVGRERLGLAVASPHKGASQVRQLGFFARRRPDNTSFRAYVGEPMATSRDVRTRLGHLDAAVAKAVTQACVLLAGQGSGTLAF</sequence>
<proteinExistence type="predicted"/>
<dbReference type="OrthoDB" id="3310744at2"/>
<dbReference type="RefSeq" id="WP_076820149.1">
    <property type="nucleotide sequence ID" value="NZ_MOMC01000057.1"/>
</dbReference>
<reference evidence="2" key="1">
    <citation type="submission" date="2016-10" db="EMBL/GenBank/DDBJ databases">
        <title>Frankia sp. NRRL B-16386 Genome sequencing.</title>
        <authorList>
            <person name="Ghodhbane-Gtari F."/>
            <person name="Swanson E."/>
            <person name="Gueddou A."/>
            <person name="Hezbri K."/>
            <person name="Ktari K."/>
            <person name="Nouioui I."/>
            <person name="Morris K."/>
            <person name="Simpson S."/>
            <person name="Abebe-Akele F."/>
            <person name="Thomas K."/>
            <person name="Gtari M."/>
            <person name="Tisa L.S."/>
        </authorList>
    </citation>
    <scope>NUCLEOTIDE SEQUENCE [LARGE SCALE GENOMIC DNA]</scope>
    <source>
        <strain evidence="2">NRRL B-16386</strain>
    </source>
</reference>
<accession>A0A1V2I4K0</accession>
<gene>
    <name evidence="1" type="ORF">BL253_26825</name>
</gene>
<dbReference type="EMBL" id="MOMC01000057">
    <property type="protein sequence ID" value="ONH25786.1"/>
    <property type="molecule type" value="Genomic_DNA"/>
</dbReference>
<dbReference type="Proteomes" id="UP000188929">
    <property type="component" value="Unassembled WGS sequence"/>
</dbReference>
<dbReference type="STRING" id="1834516.BL253_26825"/>